<dbReference type="PIRSF" id="PIRSF016838">
    <property type="entry name" value="PafC"/>
    <property type="match status" value="1"/>
</dbReference>
<evidence type="ECO:0000259" key="1">
    <source>
        <dbReference type="Pfam" id="PF13280"/>
    </source>
</evidence>
<reference evidence="4" key="1">
    <citation type="submission" date="2012-11" db="EMBL/GenBank/DDBJ databases">
        <authorList>
            <person name="Lucero-Rivera Y.E."/>
            <person name="Tovar-Ramirez D."/>
        </authorList>
    </citation>
    <scope>NUCLEOTIDE SEQUENCE [LARGE SCALE GENOMIC DNA]</scope>
    <source>
        <strain evidence="4">Araruama</strain>
    </source>
</reference>
<dbReference type="PANTHER" id="PTHR34580:SF1">
    <property type="entry name" value="PROTEIN PAFC"/>
    <property type="match status" value="1"/>
</dbReference>
<feature type="domain" description="WCX" evidence="2">
    <location>
        <begin position="189"/>
        <end position="264"/>
    </location>
</feature>
<evidence type="ECO:0000259" key="2">
    <source>
        <dbReference type="Pfam" id="PF25583"/>
    </source>
</evidence>
<proteinExistence type="predicted"/>
<dbReference type="PROSITE" id="PS52050">
    <property type="entry name" value="WYL"/>
    <property type="match status" value="1"/>
</dbReference>
<dbReference type="AlphaFoldDB" id="A0A1V1NW49"/>
<name>A0A1V1NW49_9BACT</name>
<dbReference type="EMBL" id="ATBP01001751">
    <property type="protein sequence ID" value="ETR66781.1"/>
    <property type="molecule type" value="Genomic_DNA"/>
</dbReference>
<comment type="caution">
    <text evidence="3">The sequence shown here is derived from an EMBL/GenBank/DDBJ whole genome shotgun (WGS) entry which is preliminary data.</text>
</comment>
<feature type="domain" description="WYL" evidence="1">
    <location>
        <begin position="92"/>
        <end position="160"/>
    </location>
</feature>
<protein>
    <submittedName>
        <fullName evidence="3">Transcriptional regulator</fullName>
    </submittedName>
</protein>
<evidence type="ECO:0000313" key="4">
    <source>
        <dbReference type="Proteomes" id="UP000189670"/>
    </source>
</evidence>
<dbReference type="InterPro" id="IPR051534">
    <property type="entry name" value="CBASS_pafABC_assoc_protein"/>
</dbReference>
<gene>
    <name evidence="3" type="ORF">OMM_05487</name>
</gene>
<dbReference type="Pfam" id="PF25583">
    <property type="entry name" value="WCX"/>
    <property type="match status" value="1"/>
</dbReference>
<evidence type="ECO:0000313" key="3">
    <source>
        <dbReference type="EMBL" id="ETR66781.1"/>
    </source>
</evidence>
<dbReference type="InterPro" id="IPR028349">
    <property type="entry name" value="PafC-like"/>
</dbReference>
<accession>A0A1V1NW49</accession>
<dbReference type="InterPro" id="IPR026881">
    <property type="entry name" value="WYL_dom"/>
</dbReference>
<dbReference type="Pfam" id="PF13280">
    <property type="entry name" value="WYL"/>
    <property type="match status" value="1"/>
</dbReference>
<organism evidence="3 4">
    <name type="scientific">Candidatus Magnetoglobus multicellularis str. Araruama</name>
    <dbReference type="NCBI Taxonomy" id="890399"/>
    <lineage>
        <taxon>Bacteria</taxon>
        <taxon>Pseudomonadati</taxon>
        <taxon>Thermodesulfobacteriota</taxon>
        <taxon>Desulfobacteria</taxon>
        <taxon>Desulfobacterales</taxon>
        <taxon>Desulfobacteraceae</taxon>
        <taxon>Candidatus Magnetoglobus</taxon>
    </lineage>
</organism>
<dbReference type="PANTHER" id="PTHR34580">
    <property type="match status" value="1"/>
</dbReference>
<sequence length="270" mass="31764">MVLILYTIAKLNRFEIICDTYIPVNDLSISERLSLIFSMRQLSASGDYLLTVDALNAARKLAADLPGPLRENTIMLFDELVLKEGFGCKHNIMERLQQAIMEKRRIHMDYQRPDNQLLKNQIIDPYVIFFKRRALYMEGLSLSEKNIRMYRINRIMNIRMTGELFSRDSGYQFTKRHQNAFSVFAGNQTEKVTVRFNRNVQNYITESLWHSSQKITHTRNGILFTVHVAEPKEVLWWALGWGANAEIIEPKWLRQLAKEEIETMNEHYQD</sequence>
<dbReference type="Proteomes" id="UP000189670">
    <property type="component" value="Unassembled WGS sequence"/>
</dbReference>
<dbReference type="InterPro" id="IPR057727">
    <property type="entry name" value="WCX_dom"/>
</dbReference>